<keyword evidence="4" id="KW-1015">Disulfide bond</keyword>
<comment type="caution">
    <text evidence="6">The sequence shown here is derived from an EMBL/GenBank/DDBJ whole genome shotgun (WGS) entry which is preliminary data.</text>
</comment>
<accession>A0ABY0HJD4</accession>
<evidence type="ECO:0000256" key="4">
    <source>
        <dbReference type="ARBA" id="ARBA00023157"/>
    </source>
</evidence>
<dbReference type="InterPro" id="IPR018188">
    <property type="entry name" value="RNase_T2_His_AS_1"/>
</dbReference>
<keyword evidence="3" id="KW-0378">Hydrolase</keyword>
<dbReference type="InterPro" id="IPR036430">
    <property type="entry name" value="RNase_T2-like_sf"/>
</dbReference>
<keyword evidence="3" id="KW-0255">Endonuclease</keyword>
<evidence type="ECO:0000256" key="2">
    <source>
        <dbReference type="ARBA" id="ARBA00012571"/>
    </source>
</evidence>
<dbReference type="CDD" id="cd01061">
    <property type="entry name" value="RNase_T2_euk"/>
    <property type="match status" value="1"/>
</dbReference>
<evidence type="ECO:0000256" key="5">
    <source>
        <dbReference type="RuleBase" id="RU004328"/>
    </source>
</evidence>
<dbReference type="InterPro" id="IPR033697">
    <property type="entry name" value="Ribonuclease_T2_eukaryotic"/>
</dbReference>
<evidence type="ECO:0000256" key="3">
    <source>
        <dbReference type="ARBA" id="ARBA00022759"/>
    </source>
</evidence>
<evidence type="ECO:0000313" key="7">
    <source>
        <dbReference type="Proteomes" id="UP000294003"/>
    </source>
</evidence>
<dbReference type="InterPro" id="IPR033130">
    <property type="entry name" value="RNase_T2_His_AS_2"/>
</dbReference>
<dbReference type="Proteomes" id="UP000294003">
    <property type="component" value="Unassembled WGS sequence"/>
</dbReference>
<dbReference type="PANTHER" id="PTHR11240">
    <property type="entry name" value="RIBONUCLEASE T2"/>
    <property type="match status" value="1"/>
</dbReference>
<organism evidence="6 7">
    <name type="scientific">Monosporascus cannonballus</name>
    <dbReference type="NCBI Taxonomy" id="155416"/>
    <lineage>
        <taxon>Eukaryota</taxon>
        <taxon>Fungi</taxon>
        <taxon>Dikarya</taxon>
        <taxon>Ascomycota</taxon>
        <taxon>Pezizomycotina</taxon>
        <taxon>Sordariomycetes</taxon>
        <taxon>Xylariomycetidae</taxon>
        <taxon>Xylariales</taxon>
        <taxon>Xylariales incertae sedis</taxon>
        <taxon>Monosporascus</taxon>
    </lineage>
</organism>
<proteinExistence type="inferred from homology"/>
<dbReference type="EMBL" id="QJNS01000015">
    <property type="protein sequence ID" value="RYO93840.1"/>
    <property type="molecule type" value="Genomic_DNA"/>
</dbReference>
<dbReference type="Pfam" id="PF00445">
    <property type="entry name" value="Ribonuclease_T2"/>
    <property type="match status" value="1"/>
</dbReference>
<sequence length="298" mass="33628">MMWSTSLRTALAYATHLMAQLPRTDFTILNPLSVFGSEPTFNSALSIVTQEYHSRTSASSCPLDGPVSCHNSTPVDACCFIHPGGRLLLTQFWDEKLHVGGAETDWTLHGLWPDQCDGSYDQYCGITPHFDNITDILESFGQGELLDSMNRYWVAKYGTNDHLWTHEYNKHAACINTLAASCYGENYRPGSEVVDYFLRAFGLFRMLDTYRALEIAGIEPDYRRKYPVSRVQSALEAYSGGRVILRCTGRHNDVLHEAWYVYFVKGSLQSGDFIPAKDSFDGDKGNCAVEVRYLPKRK</sequence>
<dbReference type="PROSITE" id="PS00530">
    <property type="entry name" value="RNASE_T2_1"/>
    <property type="match status" value="1"/>
</dbReference>
<keyword evidence="3" id="KW-0540">Nuclease</keyword>
<dbReference type="SUPFAM" id="SSF55895">
    <property type="entry name" value="Ribonuclease Rh-like"/>
    <property type="match status" value="1"/>
</dbReference>
<dbReference type="Gene3D" id="3.90.730.10">
    <property type="entry name" value="Ribonuclease T2-like"/>
    <property type="match status" value="1"/>
</dbReference>
<keyword evidence="7" id="KW-1185">Reference proteome</keyword>
<dbReference type="PROSITE" id="PS00531">
    <property type="entry name" value="RNASE_T2_2"/>
    <property type="match status" value="1"/>
</dbReference>
<evidence type="ECO:0000313" key="6">
    <source>
        <dbReference type="EMBL" id="RYO93840.1"/>
    </source>
</evidence>
<reference evidence="6 7" key="1">
    <citation type="submission" date="2018-06" db="EMBL/GenBank/DDBJ databases">
        <title>Complete Genomes of Monosporascus.</title>
        <authorList>
            <person name="Robinson A.J."/>
            <person name="Natvig D.O."/>
        </authorList>
    </citation>
    <scope>NUCLEOTIDE SEQUENCE [LARGE SCALE GENOMIC DNA]</scope>
    <source>
        <strain evidence="6 7">CBS 609.92</strain>
    </source>
</reference>
<evidence type="ECO:0000256" key="1">
    <source>
        <dbReference type="ARBA" id="ARBA00007469"/>
    </source>
</evidence>
<name>A0ABY0HJD4_9PEZI</name>
<dbReference type="EC" id="4.6.1.19" evidence="2"/>
<protein>
    <recommendedName>
        <fullName evidence="2">ribonuclease T2</fullName>
        <ecNumber evidence="2">4.6.1.19</ecNumber>
    </recommendedName>
</protein>
<gene>
    <name evidence="6" type="ORF">DL762_000890</name>
</gene>
<dbReference type="PANTHER" id="PTHR11240:SF22">
    <property type="entry name" value="RIBONUCLEASE T2"/>
    <property type="match status" value="1"/>
</dbReference>
<comment type="similarity">
    <text evidence="1 5">Belongs to the RNase T2 family.</text>
</comment>
<dbReference type="InterPro" id="IPR001568">
    <property type="entry name" value="RNase_T2-like"/>
</dbReference>